<reference evidence="1" key="1">
    <citation type="journal article" date="2023" name="bioRxiv">
        <title>Scaffold-level genome assemblies of two parasitoid biocontrol wasps reveal the parthenogenesis mechanism and an associated novel virus.</title>
        <authorList>
            <person name="Inwood S."/>
            <person name="Skelly J."/>
            <person name="Guhlin J."/>
            <person name="Harrop T."/>
            <person name="Goldson S."/>
            <person name="Dearden P."/>
        </authorList>
    </citation>
    <scope>NUCLEOTIDE SEQUENCE</scope>
    <source>
        <strain evidence="1">Lincoln</strain>
        <tissue evidence="1">Whole body</tissue>
    </source>
</reference>
<gene>
    <name evidence="1" type="ORF">PV327_000702</name>
</gene>
<protein>
    <submittedName>
        <fullName evidence="1">Uncharacterized protein</fullName>
    </submittedName>
</protein>
<evidence type="ECO:0000313" key="2">
    <source>
        <dbReference type="Proteomes" id="UP001168972"/>
    </source>
</evidence>
<keyword evidence="2" id="KW-1185">Reference proteome</keyword>
<comment type="caution">
    <text evidence="1">The sequence shown here is derived from an EMBL/GenBank/DDBJ whole genome shotgun (WGS) entry which is preliminary data.</text>
</comment>
<reference evidence="1" key="2">
    <citation type="submission" date="2023-03" db="EMBL/GenBank/DDBJ databases">
        <authorList>
            <person name="Inwood S.N."/>
            <person name="Skelly J.G."/>
            <person name="Guhlin J."/>
            <person name="Harrop T.W.R."/>
            <person name="Goldson S.G."/>
            <person name="Dearden P.K."/>
        </authorList>
    </citation>
    <scope>NUCLEOTIDE SEQUENCE</scope>
    <source>
        <strain evidence="1">Lincoln</strain>
        <tissue evidence="1">Whole body</tissue>
    </source>
</reference>
<proteinExistence type="predicted"/>
<dbReference type="Proteomes" id="UP001168972">
    <property type="component" value="Unassembled WGS sequence"/>
</dbReference>
<evidence type="ECO:0000313" key="1">
    <source>
        <dbReference type="EMBL" id="KAK0182577.1"/>
    </source>
</evidence>
<accession>A0AA39L2J8</accession>
<sequence>MSDELLLKSKKINETEKLYTDLQQILLKQPGPEFIQDLNKTKTLIKNKDEKIKCLIAELNMRECQTNEDSNRVEKMSADLREIQMKYYTLKSKGQKMSSQGSTCPLLPTVLTNQKKYCGGGFTMLVAPSRNCWSLESNLK</sequence>
<organism evidence="1 2">
    <name type="scientific">Microctonus hyperodae</name>
    <name type="common">Parasitoid wasp</name>
    <dbReference type="NCBI Taxonomy" id="165561"/>
    <lineage>
        <taxon>Eukaryota</taxon>
        <taxon>Metazoa</taxon>
        <taxon>Ecdysozoa</taxon>
        <taxon>Arthropoda</taxon>
        <taxon>Hexapoda</taxon>
        <taxon>Insecta</taxon>
        <taxon>Pterygota</taxon>
        <taxon>Neoptera</taxon>
        <taxon>Endopterygota</taxon>
        <taxon>Hymenoptera</taxon>
        <taxon>Apocrita</taxon>
        <taxon>Ichneumonoidea</taxon>
        <taxon>Braconidae</taxon>
        <taxon>Euphorinae</taxon>
        <taxon>Microctonus</taxon>
    </lineage>
</organism>
<name>A0AA39L2J8_MICHY</name>
<dbReference type="AlphaFoldDB" id="A0AA39L2J8"/>
<dbReference type="EMBL" id="JAQQBR010000001">
    <property type="protein sequence ID" value="KAK0182577.1"/>
    <property type="molecule type" value="Genomic_DNA"/>
</dbReference>